<dbReference type="EMBL" id="CM000851">
    <property type="protein sequence ID" value="KRG99636.1"/>
    <property type="molecule type" value="Genomic_DNA"/>
</dbReference>
<reference evidence="2" key="2">
    <citation type="submission" date="2018-02" db="UniProtKB">
        <authorList>
            <consortium name="EnsemblPlants"/>
        </authorList>
    </citation>
    <scope>IDENTIFICATION</scope>
    <source>
        <strain evidence="2">Williams 82</strain>
    </source>
</reference>
<protein>
    <submittedName>
        <fullName evidence="1 2">Uncharacterized protein</fullName>
    </submittedName>
</protein>
<proteinExistence type="predicted"/>
<reference evidence="1 2" key="1">
    <citation type="journal article" date="2010" name="Nature">
        <title>Genome sequence of the palaeopolyploid soybean.</title>
        <authorList>
            <person name="Schmutz J."/>
            <person name="Cannon S.B."/>
            <person name="Schlueter J."/>
            <person name="Ma J."/>
            <person name="Mitros T."/>
            <person name="Nelson W."/>
            <person name="Hyten D.L."/>
            <person name="Song Q."/>
            <person name="Thelen J.J."/>
            <person name="Cheng J."/>
            <person name="Xu D."/>
            <person name="Hellsten U."/>
            <person name="May G.D."/>
            <person name="Yu Y."/>
            <person name="Sakurai T."/>
            <person name="Umezawa T."/>
            <person name="Bhattacharyya M.K."/>
            <person name="Sandhu D."/>
            <person name="Valliyodan B."/>
            <person name="Lindquist E."/>
            <person name="Peto M."/>
            <person name="Grant D."/>
            <person name="Shu S."/>
            <person name="Goodstein D."/>
            <person name="Barry K."/>
            <person name="Futrell-Griggs M."/>
            <person name="Abernathy B."/>
            <person name="Du J."/>
            <person name="Tian Z."/>
            <person name="Zhu L."/>
            <person name="Gill N."/>
            <person name="Joshi T."/>
            <person name="Libault M."/>
            <person name="Sethuraman A."/>
            <person name="Zhang X.-C."/>
            <person name="Shinozaki K."/>
            <person name="Nguyen H.T."/>
            <person name="Wing R.A."/>
            <person name="Cregan P."/>
            <person name="Specht J."/>
            <person name="Grimwood J."/>
            <person name="Rokhsar D."/>
            <person name="Stacey G."/>
            <person name="Shoemaker R.C."/>
            <person name="Jackson S.A."/>
        </authorList>
    </citation>
    <scope>NUCLEOTIDE SEQUENCE [LARGE SCALE GENOMIC DNA]</scope>
    <source>
        <strain evidence="2">cv. Williams 82</strain>
        <tissue evidence="1">Callus</tissue>
    </source>
</reference>
<keyword evidence="3" id="KW-1185">Reference proteome</keyword>
<name>A0A0R0FCA9_SOYBN</name>
<reference evidence="1" key="3">
    <citation type="submission" date="2018-07" db="EMBL/GenBank/DDBJ databases">
        <title>WGS assembly of Glycine max.</title>
        <authorList>
            <person name="Schmutz J."/>
            <person name="Cannon S."/>
            <person name="Schlueter J."/>
            <person name="Ma J."/>
            <person name="Mitros T."/>
            <person name="Nelson W."/>
            <person name="Hyten D."/>
            <person name="Song Q."/>
            <person name="Thelen J."/>
            <person name="Cheng J."/>
            <person name="Xu D."/>
            <person name="Hellsten U."/>
            <person name="May G."/>
            <person name="Yu Y."/>
            <person name="Sakurai T."/>
            <person name="Umezawa T."/>
            <person name="Bhattacharyya M."/>
            <person name="Sandhu D."/>
            <person name="Valliyodan B."/>
            <person name="Lindquist E."/>
            <person name="Peto M."/>
            <person name="Grant D."/>
            <person name="Shu S."/>
            <person name="Goodstein D."/>
            <person name="Barry K."/>
            <person name="Futrell-Griggs M."/>
            <person name="Abernathy B."/>
            <person name="Du J."/>
            <person name="Tian Z."/>
            <person name="Zhu L."/>
            <person name="Gill N."/>
            <person name="Joshi T."/>
            <person name="Libault M."/>
            <person name="Sethuraman A."/>
            <person name="Zhang X."/>
            <person name="Shinozaki K."/>
            <person name="Nguyen H."/>
            <person name="Wing R."/>
            <person name="Cregan P."/>
            <person name="Specht J."/>
            <person name="Grimwood J."/>
            <person name="Rokhsar D."/>
            <person name="Stacey G."/>
            <person name="Shoemaker R."/>
            <person name="Jackson S."/>
        </authorList>
    </citation>
    <scope>NUCLEOTIDE SEQUENCE</scope>
    <source>
        <tissue evidence="1">Callus</tissue>
    </source>
</reference>
<dbReference type="InParanoid" id="A0A0R0FCA9"/>
<accession>A0A0R0FCA9</accession>
<sequence length="64" mass="7326">MRTGIYKSIVVAFCSNTKKLDNVVDSIPLPLCFFLCFFSGHGYNHKAQYSPSKEPQEHTHKTYT</sequence>
<evidence type="ECO:0000313" key="3">
    <source>
        <dbReference type="Proteomes" id="UP000008827"/>
    </source>
</evidence>
<evidence type="ECO:0000313" key="1">
    <source>
        <dbReference type="EMBL" id="KRG99636.1"/>
    </source>
</evidence>
<dbReference type="Gramene" id="KRG99636">
    <property type="protein sequence ID" value="KRG99636"/>
    <property type="gene ID" value="GLYMA_18G159200"/>
</dbReference>
<organism evidence="1">
    <name type="scientific">Glycine max</name>
    <name type="common">Soybean</name>
    <name type="synonym">Glycine hispida</name>
    <dbReference type="NCBI Taxonomy" id="3847"/>
    <lineage>
        <taxon>Eukaryota</taxon>
        <taxon>Viridiplantae</taxon>
        <taxon>Streptophyta</taxon>
        <taxon>Embryophyta</taxon>
        <taxon>Tracheophyta</taxon>
        <taxon>Spermatophyta</taxon>
        <taxon>Magnoliopsida</taxon>
        <taxon>eudicotyledons</taxon>
        <taxon>Gunneridae</taxon>
        <taxon>Pentapetalae</taxon>
        <taxon>rosids</taxon>
        <taxon>fabids</taxon>
        <taxon>Fabales</taxon>
        <taxon>Fabaceae</taxon>
        <taxon>Papilionoideae</taxon>
        <taxon>50 kb inversion clade</taxon>
        <taxon>NPAAA clade</taxon>
        <taxon>indigoferoid/millettioid clade</taxon>
        <taxon>Phaseoleae</taxon>
        <taxon>Glycine</taxon>
        <taxon>Glycine subgen. Soja</taxon>
    </lineage>
</organism>
<dbReference type="EnsemblPlants" id="KRG99636">
    <property type="protein sequence ID" value="KRG99636"/>
    <property type="gene ID" value="GLYMA_18G159200"/>
</dbReference>
<dbReference type="AlphaFoldDB" id="A0A0R0FCA9"/>
<gene>
    <name evidence="1" type="ORF">GLYMA_18G159200</name>
</gene>
<evidence type="ECO:0000313" key="2">
    <source>
        <dbReference type="EnsemblPlants" id="KRG99636"/>
    </source>
</evidence>
<dbReference type="Proteomes" id="UP000008827">
    <property type="component" value="Chromosome 18"/>
</dbReference>